<feature type="domain" description="TY-Chap N-terminal" evidence="1">
    <location>
        <begin position="3"/>
        <end position="124"/>
    </location>
</feature>
<dbReference type="RefSeq" id="WP_150404128.1">
    <property type="nucleotide sequence ID" value="NZ_VXLC01000011.1"/>
</dbReference>
<dbReference type="AlphaFoldDB" id="A0A5N0ECM5"/>
<keyword evidence="3" id="KW-1185">Reference proteome</keyword>
<evidence type="ECO:0000259" key="1">
    <source>
        <dbReference type="Pfam" id="PF22552"/>
    </source>
</evidence>
<dbReference type="OrthoDB" id="3477487at2"/>
<dbReference type="InterPro" id="IPR054344">
    <property type="entry name" value="TY-Chap_N"/>
</dbReference>
<accession>A0A5N0ECM5</accession>
<name>A0A5N0ECM5_9NOCA</name>
<evidence type="ECO:0000313" key="2">
    <source>
        <dbReference type="EMBL" id="KAA8886673.1"/>
    </source>
</evidence>
<dbReference type="Proteomes" id="UP000323876">
    <property type="component" value="Unassembled WGS sequence"/>
</dbReference>
<protein>
    <recommendedName>
        <fullName evidence="1">TY-Chap N-terminal domain-containing protein</fullName>
    </recommendedName>
</protein>
<gene>
    <name evidence="2" type="ORF">F3087_23155</name>
</gene>
<sequence length="149" mass="16501">MTGWAEFADGLATQLATLPTGAVVVIGEAPISSDKSRTTQFRQLDDSVWAQLAGDRWLDPAVQAGEQGRHLLRATGWQEPDADHLDNWWVELPWPVPSTAYRRLADMVVTGLRDAFRIADPTPLVYQAWNEKTANSPLELPLLGLRPEA</sequence>
<dbReference type="EMBL" id="VXLC01000011">
    <property type="protein sequence ID" value="KAA8886673.1"/>
    <property type="molecule type" value="Genomic_DNA"/>
</dbReference>
<organism evidence="2 3">
    <name type="scientific">Nocardia colli</name>
    <dbReference type="NCBI Taxonomy" id="2545717"/>
    <lineage>
        <taxon>Bacteria</taxon>
        <taxon>Bacillati</taxon>
        <taxon>Actinomycetota</taxon>
        <taxon>Actinomycetes</taxon>
        <taxon>Mycobacteriales</taxon>
        <taxon>Nocardiaceae</taxon>
        <taxon>Nocardia</taxon>
    </lineage>
</organism>
<reference evidence="2 3" key="1">
    <citation type="submission" date="2019-09" db="EMBL/GenBank/DDBJ databases">
        <authorList>
            <person name="Wang X."/>
        </authorList>
    </citation>
    <scope>NUCLEOTIDE SEQUENCE [LARGE SCALE GENOMIC DNA]</scope>
    <source>
        <strain evidence="2 3">CICC 11023</strain>
    </source>
</reference>
<proteinExistence type="predicted"/>
<comment type="caution">
    <text evidence="2">The sequence shown here is derived from an EMBL/GenBank/DDBJ whole genome shotgun (WGS) entry which is preliminary data.</text>
</comment>
<dbReference type="Pfam" id="PF22552">
    <property type="entry name" value="TY-Chap3"/>
    <property type="match status" value="1"/>
</dbReference>
<evidence type="ECO:0000313" key="3">
    <source>
        <dbReference type="Proteomes" id="UP000323876"/>
    </source>
</evidence>